<sequence>MSAGELIHDAERQHVERAIHDAEAVSGFTFSVFVGASDGDPRQFANRLHSALVDPDNSVLIAVDAPDRRVEVVTGRAARRALTDNEAGLAVLAMQTDVEVGGFTSAIVRGLHQLAGQARRP</sequence>
<dbReference type="AlphaFoldDB" id="A0A4Q2RS63"/>
<protein>
    <submittedName>
        <fullName evidence="1">DUF5130 family protein</fullName>
    </submittedName>
</protein>
<dbReference type="Proteomes" id="UP000291838">
    <property type="component" value="Unassembled WGS sequence"/>
</dbReference>
<name>A0A4Q2RS63_9ACTN</name>
<dbReference type="OrthoDB" id="3214027at2"/>
<proteinExistence type="predicted"/>
<dbReference type="Gene3D" id="3.10.310.50">
    <property type="match status" value="1"/>
</dbReference>
<reference evidence="1 2" key="1">
    <citation type="submission" date="2019-01" db="EMBL/GenBank/DDBJ databases">
        <title>Novel species of Nocardioides.</title>
        <authorList>
            <person name="Liu Q."/>
            <person name="Xin Y.-H."/>
        </authorList>
    </citation>
    <scope>NUCLEOTIDE SEQUENCE [LARGE SCALE GENOMIC DNA]</scope>
    <source>
        <strain evidence="1 2">HLT3-15</strain>
    </source>
</reference>
<evidence type="ECO:0000313" key="1">
    <source>
        <dbReference type="EMBL" id="RYB90615.1"/>
    </source>
</evidence>
<dbReference type="EMBL" id="SDWS01000004">
    <property type="protein sequence ID" value="RYB90615.1"/>
    <property type="molecule type" value="Genomic_DNA"/>
</dbReference>
<gene>
    <name evidence="1" type="ORF">EUA06_09940</name>
</gene>
<dbReference type="InterPro" id="IPR033437">
    <property type="entry name" value="DUF5130"/>
</dbReference>
<dbReference type="Pfam" id="PF17174">
    <property type="entry name" value="DUF5130"/>
    <property type="match status" value="1"/>
</dbReference>
<comment type="caution">
    <text evidence="1">The sequence shown here is derived from an EMBL/GenBank/DDBJ whole genome shotgun (WGS) entry which is preliminary data.</text>
</comment>
<dbReference type="RefSeq" id="WP_129475135.1">
    <property type="nucleotide sequence ID" value="NZ_SDWS01000004.1"/>
</dbReference>
<organism evidence="1 2">
    <name type="scientific">Nocardioides glacieisoli</name>
    <dbReference type="NCBI Taxonomy" id="1168730"/>
    <lineage>
        <taxon>Bacteria</taxon>
        <taxon>Bacillati</taxon>
        <taxon>Actinomycetota</taxon>
        <taxon>Actinomycetes</taxon>
        <taxon>Propionibacteriales</taxon>
        <taxon>Nocardioidaceae</taxon>
        <taxon>Nocardioides</taxon>
    </lineage>
</organism>
<accession>A0A4Q2RS63</accession>
<evidence type="ECO:0000313" key="2">
    <source>
        <dbReference type="Proteomes" id="UP000291838"/>
    </source>
</evidence>
<keyword evidence="2" id="KW-1185">Reference proteome</keyword>